<comment type="similarity">
    <text evidence="5">Belongs to the EXORDIUM family.</text>
</comment>
<dbReference type="GO" id="GO:0048046">
    <property type="term" value="C:apoplast"/>
    <property type="evidence" value="ECO:0007669"/>
    <property type="project" value="UniProtKB-SubCell"/>
</dbReference>
<dbReference type="InterPro" id="IPR006766">
    <property type="entry name" value="EXORDIUM-like"/>
</dbReference>
<dbReference type="EMBL" id="JAVXUP010000680">
    <property type="protein sequence ID" value="KAK3023053.1"/>
    <property type="molecule type" value="Genomic_DNA"/>
</dbReference>
<feature type="compositionally biased region" description="Basic and acidic residues" evidence="6">
    <location>
        <begin position="71"/>
        <end position="93"/>
    </location>
</feature>
<proteinExistence type="inferred from homology"/>
<keyword evidence="4" id="KW-0732">Signal</keyword>
<comment type="caution">
    <text evidence="7">The sequence shown here is derived from an EMBL/GenBank/DDBJ whole genome shotgun (WGS) entry which is preliminary data.</text>
</comment>
<protein>
    <submittedName>
        <fullName evidence="7">Uncharacterized protein</fullName>
    </submittedName>
</protein>
<evidence type="ECO:0000256" key="6">
    <source>
        <dbReference type="SAM" id="MobiDB-lite"/>
    </source>
</evidence>
<accession>A0AA89B224</accession>
<dbReference type="AlphaFoldDB" id="A0AA89B224"/>
<dbReference type="Pfam" id="PF04674">
    <property type="entry name" value="Phi_1"/>
    <property type="match status" value="1"/>
</dbReference>
<sequence length="118" mass="12780">MHGGGPSALSPSISDGSVDDMISMIAHELTELSSNPFVNAWYCREDPVAPLYNNGGRNGYTGQARFFYKDTNVRGKDDGDKTGDEAREPHGGDGRLSTKLISNNNGEVVRVTDDNFVK</sequence>
<evidence type="ECO:0000256" key="5">
    <source>
        <dbReference type="ARBA" id="ARBA00023591"/>
    </source>
</evidence>
<evidence type="ECO:0000313" key="7">
    <source>
        <dbReference type="EMBL" id="KAK3023053.1"/>
    </source>
</evidence>
<evidence type="ECO:0000256" key="2">
    <source>
        <dbReference type="ARBA" id="ARBA00022523"/>
    </source>
</evidence>
<keyword evidence="3" id="KW-0964">Secreted</keyword>
<feature type="region of interest" description="Disordered" evidence="6">
    <location>
        <begin position="71"/>
        <end position="100"/>
    </location>
</feature>
<name>A0AA89B224_9ASTE</name>
<keyword evidence="2" id="KW-0052">Apoplast</keyword>
<evidence type="ECO:0000313" key="8">
    <source>
        <dbReference type="Proteomes" id="UP001188597"/>
    </source>
</evidence>
<gene>
    <name evidence="7" type="ORF">RJ639_044769</name>
</gene>
<organism evidence="7 8">
    <name type="scientific">Escallonia herrerae</name>
    <dbReference type="NCBI Taxonomy" id="1293975"/>
    <lineage>
        <taxon>Eukaryota</taxon>
        <taxon>Viridiplantae</taxon>
        <taxon>Streptophyta</taxon>
        <taxon>Embryophyta</taxon>
        <taxon>Tracheophyta</taxon>
        <taxon>Spermatophyta</taxon>
        <taxon>Magnoliopsida</taxon>
        <taxon>eudicotyledons</taxon>
        <taxon>Gunneridae</taxon>
        <taxon>Pentapetalae</taxon>
        <taxon>asterids</taxon>
        <taxon>campanulids</taxon>
        <taxon>Escalloniales</taxon>
        <taxon>Escalloniaceae</taxon>
        <taxon>Escallonia</taxon>
    </lineage>
</organism>
<dbReference type="Proteomes" id="UP001188597">
    <property type="component" value="Unassembled WGS sequence"/>
</dbReference>
<evidence type="ECO:0000256" key="3">
    <source>
        <dbReference type="ARBA" id="ARBA00022525"/>
    </source>
</evidence>
<evidence type="ECO:0000256" key="4">
    <source>
        <dbReference type="ARBA" id="ARBA00022729"/>
    </source>
</evidence>
<comment type="subcellular location">
    <subcellularLocation>
        <location evidence="1">Secreted</location>
        <location evidence="1">Extracellular space</location>
        <location evidence="1">Apoplast</location>
    </subcellularLocation>
</comment>
<reference evidence="7" key="1">
    <citation type="submission" date="2022-12" db="EMBL/GenBank/DDBJ databases">
        <title>Draft genome assemblies for two species of Escallonia (Escalloniales).</title>
        <authorList>
            <person name="Chanderbali A."/>
            <person name="Dervinis C."/>
            <person name="Anghel I."/>
            <person name="Soltis D."/>
            <person name="Soltis P."/>
            <person name="Zapata F."/>
        </authorList>
    </citation>
    <scope>NUCLEOTIDE SEQUENCE</scope>
    <source>
        <strain evidence="7">UCBG64.0493</strain>
        <tissue evidence="7">Leaf</tissue>
    </source>
</reference>
<evidence type="ECO:0000256" key="1">
    <source>
        <dbReference type="ARBA" id="ARBA00004271"/>
    </source>
</evidence>
<keyword evidence="8" id="KW-1185">Reference proteome</keyword>